<evidence type="ECO:0000313" key="2">
    <source>
        <dbReference type="EMBL" id="KAK3936572.1"/>
    </source>
</evidence>
<reference evidence="3" key="1">
    <citation type="journal article" date="2023" name="Mol. Phylogenet. Evol.">
        <title>Genome-scale phylogeny and comparative genomics of the fungal order Sordariales.</title>
        <authorList>
            <person name="Hensen N."/>
            <person name="Bonometti L."/>
            <person name="Westerberg I."/>
            <person name="Brannstrom I.O."/>
            <person name="Guillou S."/>
            <person name="Cros-Aarteil S."/>
            <person name="Calhoun S."/>
            <person name="Haridas S."/>
            <person name="Kuo A."/>
            <person name="Mondo S."/>
            <person name="Pangilinan J."/>
            <person name="Riley R."/>
            <person name="LaButti K."/>
            <person name="Andreopoulos B."/>
            <person name="Lipzen A."/>
            <person name="Chen C."/>
            <person name="Yan M."/>
            <person name="Daum C."/>
            <person name="Ng V."/>
            <person name="Clum A."/>
            <person name="Steindorff A."/>
            <person name="Ohm R.A."/>
            <person name="Martin F."/>
            <person name="Silar P."/>
            <person name="Natvig D.O."/>
            <person name="Lalanne C."/>
            <person name="Gautier V."/>
            <person name="Ament-Velasquez S.L."/>
            <person name="Kruys A."/>
            <person name="Hutchinson M.I."/>
            <person name="Powell A.J."/>
            <person name="Barry K."/>
            <person name="Miller A.N."/>
            <person name="Grigoriev I.V."/>
            <person name="Debuchy R."/>
            <person name="Gladieux P."/>
            <person name="Hiltunen Thoren M."/>
            <person name="Johannesson H."/>
        </authorList>
    </citation>
    <scope>NUCLEOTIDE SEQUENCE [LARGE SCALE GENOMIC DNA]</scope>
    <source>
        <strain evidence="3">CBS 340.73</strain>
    </source>
</reference>
<dbReference type="Gene3D" id="3.30.420.10">
    <property type="entry name" value="Ribonuclease H-like superfamily/Ribonuclease H"/>
    <property type="match status" value="1"/>
</dbReference>
<evidence type="ECO:0000259" key="1">
    <source>
        <dbReference type="PROSITE" id="PS50879"/>
    </source>
</evidence>
<comment type="caution">
    <text evidence="2">The sequence shown here is derived from an EMBL/GenBank/DDBJ whole genome shotgun (WGS) entry which is preliminary data.</text>
</comment>
<gene>
    <name evidence="2" type="ORF">QBC46DRAFT_394718</name>
</gene>
<dbReference type="GO" id="GO:0004523">
    <property type="term" value="F:RNA-DNA hybrid ribonuclease activity"/>
    <property type="evidence" value="ECO:0007669"/>
    <property type="project" value="InterPro"/>
</dbReference>
<dbReference type="SUPFAM" id="SSF53098">
    <property type="entry name" value="Ribonuclease H-like"/>
    <property type="match status" value="1"/>
</dbReference>
<protein>
    <submittedName>
        <fullName evidence="2">Ribonuclease H</fullName>
    </submittedName>
</protein>
<proteinExistence type="predicted"/>
<sequence>MEQPGIYIVPPYAAGPRGKRALRYTRRSPVTPATMFTPVDPHMTPDEHFPLQTVFAPNRPAYPRFVNRYDSREMLLVVDGSCVNNGRYSDAKGGCSFMFKGSASGNTHKQVPITLPLVGKAATDTPSGNVAFQLEAEGPTGESLPHTSNRAKLRAVIAALQFRPWDAEGWRRVVILTDLEYIVDGATAWMPRWVKRRWRKPHRGGAYLNRDLWEELQHRIDELRENGCEVAFWLARDNRKGESQFIAQAKAAAKQAARAVPDAQLEKFTKLCGIMV</sequence>
<evidence type="ECO:0000313" key="3">
    <source>
        <dbReference type="Proteomes" id="UP001303473"/>
    </source>
</evidence>
<accession>A0AAN6S0E5</accession>
<keyword evidence="3" id="KW-1185">Reference proteome</keyword>
<dbReference type="PROSITE" id="PS50879">
    <property type="entry name" value="RNASE_H_1"/>
    <property type="match status" value="1"/>
</dbReference>
<dbReference type="GO" id="GO:0003676">
    <property type="term" value="F:nucleic acid binding"/>
    <property type="evidence" value="ECO:0007669"/>
    <property type="project" value="InterPro"/>
</dbReference>
<dbReference type="AlphaFoldDB" id="A0AAN6S0E5"/>
<dbReference type="InterPro" id="IPR036397">
    <property type="entry name" value="RNaseH_sf"/>
</dbReference>
<dbReference type="EMBL" id="MU853879">
    <property type="protein sequence ID" value="KAK3936572.1"/>
    <property type="molecule type" value="Genomic_DNA"/>
</dbReference>
<name>A0AAN6S0E5_9PEZI</name>
<dbReference type="InterPro" id="IPR002156">
    <property type="entry name" value="RNaseH_domain"/>
</dbReference>
<dbReference type="Pfam" id="PF00075">
    <property type="entry name" value="RNase_H"/>
    <property type="match status" value="1"/>
</dbReference>
<dbReference type="Proteomes" id="UP001303473">
    <property type="component" value="Unassembled WGS sequence"/>
</dbReference>
<dbReference type="InterPro" id="IPR012337">
    <property type="entry name" value="RNaseH-like_sf"/>
</dbReference>
<feature type="domain" description="RNase H type-1" evidence="1">
    <location>
        <begin position="70"/>
        <end position="258"/>
    </location>
</feature>
<organism evidence="2 3">
    <name type="scientific">Diplogelasinospora grovesii</name>
    <dbReference type="NCBI Taxonomy" id="303347"/>
    <lineage>
        <taxon>Eukaryota</taxon>
        <taxon>Fungi</taxon>
        <taxon>Dikarya</taxon>
        <taxon>Ascomycota</taxon>
        <taxon>Pezizomycotina</taxon>
        <taxon>Sordariomycetes</taxon>
        <taxon>Sordariomycetidae</taxon>
        <taxon>Sordariales</taxon>
        <taxon>Diplogelasinosporaceae</taxon>
        <taxon>Diplogelasinospora</taxon>
    </lineage>
</organism>